<sequence>METECDEEDFFVAFMARSPRLATPRRWSRWGGVAAVNDVLGGELSEHAFVGVDSTDVTDASPLPRHCLSRILPTLLHHLCRALSLLRRPSLSSSAASCSCSYTPPPPPAPLLLLLCLPFLASSAAPPSPPSSLFSF</sequence>
<name>A0AAP0K9K0_9MAGN</name>
<reference evidence="1 2" key="1">
    <citation type="submission" date="2024-01" db="EMBL/GenBank/DDBJ databases">
        <title>Genome assemblies of Stephania.</title>
        <authorList>
            <person name="Yang L."/>
        </authorList>
    </citation>
    <scope>NUCLEOTIDE SEQUENCE [LARGE SCALE GENOMIC DNA]</scope>
    <source>
        <strain evidence="1">JXDWG</strain>
        <tissue evidence="1">Leaf</tissue>
    </source>
</reference>
<proteinExistence type="predicted"/>
<organism evidence="1 2">
    <name type="scientific">Stephania cephalantha</name>
    <dbReference type="NCBI Taxonomy" id="152367"/>
    <lineage>
        <taxon>Eukaryota</taxon>
        <taxon>Viridiplantae</taxon>
        <taxon>Streptophyta</taxon>
        <taxon>Embryophyta</taxon>
        <taxon>Tracheophyta</taxon>
        <taxon>Spermatophyta</taxon>
        <taxon>Magnoliopsida</taxon>
        <taxon>Ranunculales</taxon>
        <taxon>Menispermaceae</taxon>
        <taxon>Menispermoideae</taxon>
        <taxon>Cissampelideae</taxon>
        <taxon>Stephania</taxon>
    </lineage>
</organism>
<comment type="caution">
    <text evidence="1">The sequence shown here is derived from an EMBL/GenBank/DDBJ whole genome shotgun (WGS) entry which is preliminary data.</text>
</comment>
<dbReference type="Proteomes" id="UP001419268">
    <property type="component" value="Unassembled WGS sequence"/>
</dbReference>
<keyword evidence="2" id="KW-1185">Reference proteome</keyword>
<gene>
    <name evidence="1" type="ORF">Scep_007198</name>
</gene>
<dbReference type="EMBL" id="JBBNAG010000003">
    <property type="protein sequence ID" value="KAK9148441.1"/>
    <property type="molecule type" value="Genomic_DNA"/>
</dbReference>
<accession>A0AAP0K9K0</accession>
<evidence type="ECO:0000313" key="1">
    <source>
        <dbReference type="EMBL" id="KAK9148441.1"/>
    </source>
</evidence>
<evidence type="ECO:0000313" key="2">
    <source>
        <dbReference type="Proteomes" id="UP001419268"/>
    </source>
</evidence>
<protein>
    <submittedName>
        <fullName evidence="1">Uncharacterized protein</fullName>
    </submittedName>
</protein>
<dbReference type="AlphaFoldDB" id="A0AAP0K9K0"/>